<dbReference type="Pfam" id="PF13439">
    <property type="entry name" value="Glyco_transf_4"/>
    <property type="match status" value="1"/>
</dbReference>
<dbReference type="InterPro" id="IPR050194">
    <property type="entry name" value="Glycosyltransferase_grp1"/>
</dbReference>
<gene>
    <name evidence="3" type="ORF">A2172_00220</name>
</gene>
<dbReference type="GO" id="GO:0016757">
    <property type="term" value="F:glycosyltransferase activity"/>
    <property type="evidence" value="ECO:0007669"/>
    <property type="project" value="InterPro"/>
</dbReference>
<dbReference type="Proteomes" id="UP000176631">
    <property type="component" value="Unassembled WGS sequence"/>
</dbReference>
<dbReference type="Gene3D" id="3.40.50.2000">
    <property type="entry name" value="Glycogen Phosphorylase B"/>
    <property type="match status" value="2"/>
</dbReference>
<name>A0A1G1W9I4_9BACT</name>
<dbReference type="Pfam" id="PF00534">
    <property type="entry name" value="Glycos_transf_1"/>
    <property type="match status" value="1"/>
</dbReference>
<protein>
    <recommendedName>
        <fullName evidence="5">Glycosyl transferase family 1 domain-containing protein</fullName>
    </recommendedName>
</protein>
<dbReference type="PANTHER" id="PTHR45947:SF3">
    <property type="entry name" value="SULFOQUINOVOSYL TRANSFERASE SQD2"/>
    <property type="match status" value="1"/>
</dbReference>
<comment type="caution">
    <text evidence="3">The sequence shown here is derived from an EMBL/GenBank/DDBJ whole genome shotgun (WGS) entry which is preliminary data.</text>
</comment>
<proteinExistence type="predicted"/>
<feature type="domain" description="Glycosyl transferase family 1" evidence="1">
    <location>
        <begin position="206"/>
        <end position="354"/>
    </location>
</feature>
<dbReference type="InterPro" id="IPR001296">
    <property type="entry name" value="Glyco_trans_1"/>
</dbReference>
<evidence type="ECO:0000259" key="2">
    <source>
        <dbReference type="Pfam" id="PF13439"/>
    </source>
</evidence>
<dbReference type="SUPFAM" id="SSF53756">
    <property type="entry name" value="UDP-Glycosyltransferase/glycogen phosphorylase"/>
    <property type="match status" value="1"/>
</dbReference>
<dbReference type="InterPro" id="IPR028098">
    <property type="entry name" value="Glyco_trans_4-like_N"/>
</dbReference>
<evidence type="ECO:0000313" key="3">
    <source>
        <dbReference type="EMBL" id="OGY24281.1"/>
    </source>
</evidence>
<evidence type="ECO:0000313" key="4">
    <source>
        <dbReference type="Proteomes" id="UP000176631"/>
    </source>
</evidence>
<evidence type="ECO:0000259" key="1">
    <source>
        <dbReference type="Pfam" id="PF00534"/>
    </source>
</evidence>
<organism evidence="3 4">
    <name type="scientific">Candidatus Woykebacteria bacterium RBG_13_40_15</name>
    <dbReference type="NCBI Taxonomy" id="1802593"/>
    <lineage>
        <taxon>Bacteria</taxon>
        <taxon>Candidatus Woykeibacteriota</taxon>
    </lineage>
</organism>
<evidence type="ECO:0008006" key="5">
    <source>
        <dbReference type="Google" id="ProtNLM"/>
    </source>
</evidence>
<sequence length="378" mass="43082">MRKKPKIALVHDYLNQYGGGERVLQALNEVWPDAPIYTAIYDKKLMDGWLKISPEKIKTNFIQKLPLSNYLSKHYFFLYPLAFRLQNLENADIVISSSSYAAKFARPKKGAIHVCYLHTPPRFLWGYDTELSRYYSRPFDRLLSPLYELIVPPIKSLLRRADYDAAQKVDHFIVNSKEVQNRVKNHYHRDSVVIYPPVDTDRFVGETKDLGYFLVVSRLGGYKKVDIVVEAFNKLGLPLKIIGYGPQFECLKVVAKQNIELLGRLPDAEVTQYIKGATALVFPTYEDFGIVPVEAMAAGKPVIAYKKGGALETVVEGVTGVFFGSQTSSDIIKTIEKFSPIKYNAAACREQAKKFSKEEFKRKIKLFIEGLWKKKTTS</sequence>
<dbReference type="STRING" id="1802593.A2172_00220"/>
<dbReference type="AlphaFoldDB" id="A0A1G1W9I4"/>
<reference evidence="3 4" key="1">
    <citation type="journal article" date="2016" name="Nat. Commun.">
        <title>Thousands of microbial genomes shed light on interconnected biogeochemical processes in an aquifer system.</title>
        <authorList>
            <person name="Anantharaman K."/>
            <person name="Brown C.T."/>
            <person name="Hug L.A."/>
            <person name="Sharon I."/>
            <person name="Castelle C.J."/>
            <person name="Probst A.J."/>
            <person name="Thomas B.C."/>
            <person name="Singh A."/>
            <person name="Wilkins M.J."/>
            <person name="Karaoz U."/>
            <person name="Brodie E.L."/>
            <person name="Williams K.H."/>
            <person name="Hubbard S.S."/>
            <person name="Banfield J.F."/>
        </authorList>
    </citation>
    <scope>NUCLEOTIDE SEQUENCE [LARGE SCALE GENOMIC DNA]</scope>
</reference>
<accession>A0A1G1W9I4</accession>
<dbReference type="EMBL" id="MHCP01000014">
    <property type="protein sequence ID" value="OGY24281.1"/>
    <property type="molecule type" value="Genomic_DNA"/>
</dbReference>
<dbReference type="PANTHER" id="PTHR45947">
    <property type="entry name" value="SULFOQUINOVOSYL TRANSFERASE SQD2"/>
    <property type="match status" value="1"/>
</dbReference>
<feature type="domain" description="Glycosyltransferase subfamily 4-like N-terminal" evidence="2">
    <location>
        <begin position="59"/>
        <end position="202"/>
    </location>
</feature>